<comment type="caution">
    <text evidence="2">The sequence shown here is derived from an EMBL/GenBank/DDBJ whole genome shotgun (WGS) entry which is preliminary data.</text>
</comment>
<evidence type="ECO:0000313" key="2">
    <source>
        <dbReference type="EMBL" id="KZZ94529.1"/>
    </source>
</evidence>
<sequence length="94" mass="10323">MSISPYKSPKKRTRNGLPRLQKHTCYLNLTEFDEPGACEVCDIMTQLDAALQEDITAQLNGDYCDEWKGIEEKAGGDGVNAGAETAEVKDADDK</sequence>
<dbReference type="EMBL" id="AZGZ01000006">
    <property type="protein sequence ID" value="KZZ94529.1"/>
    <property type="molecule type" value="Genomic_DNA"/>
</dbReference>
<reference evidence="2 3" key="1">
    <citation type="journal article" date="2016" name="Genome Biol. Evol.">
        <title>Divergent and convergent evolution of fungal pathogenicity.</title>
        <authorList>
            <person name="Shang Y."/>
            <person name="Xiao G."/>
            <person name="Zheng P."/>
            <person name="Cen K."/>
            <person name="Zhan S."/>
            <person name="Wang C."/>
        </authorList>
    </citation>
    <scope>NUCLEOTIDE SEQUENCE [LARGE SCALE GENOMIC DNA]</scope>
    <source>
        <strain evidence="2 3">ARSEF 7405</strain>
    </source>
</reference>
<dbReference type="Proteomes" id="UP000242877">
    <property type="component" value="Unassembled WGS sequence"/>
</dbReference>
<keyword evidence="3" id="KW-1185">Reference proteome</keyword>
<proteinExistence type="predicted"/>
<name>A0A168AYN7_9EURO</name>
<protein>
    <submittedName>
        <fullName evidence="2">Uncharacterized protein</fullName>
    </submittedName>
</protein>
<dbReference type="VEuPathDB" id="FungiDB:AAP_01829"/>
<gene>
    <name evidence="2" type="ORF">AAP_01829</name>
</gene>
<feature type="region of interest" description="Disordered" evidence="1">
    <location>
        <begin position="74"/>
        <end position="94"/>
    </location>
</feature>
<accession>A0A168AYN7</accession>
<evidence type="ECO:0000256" key="1">
    <source>
        <dbReference type="SAM" id="MobiDB-lite"/>
    </source>
</evidence>
<organism evidence="2 3">
    <name type="scientific">Ascosphaera apis ARSEF 7405</name>
    <dbReference type="NCBI Taxonomy" id="392613"/>
    <lineage>
        <taxon>Eukaryota</taxon>
        <taxon>Fungi</taxon>
        <taxon>Dikarya</taxon>
        <taxon>Ascomycota</taxon>
        <taxon>Pezizomycotina</taxon>
        <taxon>Eurotiomycetes</taxon>
        <taxon>Eurotiomycetidae</taxon>
        <taxon>Onygenales</taxon>
        <taxon>Ascosphaeraceae</taxon>
        <taxon>Ascosphaera</taxon>
    </lineage>
</organism>
<dbReference type="AlphaFoldDB" id="A0A168AYN7"/>
<evidence type="ECO:0000313" key="3">
    <source>
        <dbReference type="Proteomes" id="UP000242877"/>
    </source>
</evidence>
<dbReference type="OrthoDB" id="10428169at2759"/>